<feature type="region of interest" description="Disordered" evidence="1">
    <location>
        <begin position="1"/>
        <end position="304"/>
    </location>
</feature>
<accession>A0A9K3GJS6</accession>
<feature type="compositionally biased region" description="Basic and acidic residues" evidence="1">
    <location>
        <begin position="736"/>
        <end position="755"/>
    </location>
</feature>
<name>A0A9K3GJS6_9EUKA</name>
<gene>
    <name evidence="2" type="ORF">KIPB_006483</name>
</gene>
<feature type="compositionally biased region" description="Basic and acidic residues" evidence="1">
    <location>
        <begin position="257"/>
        <end position="267"/>
    </location>
</feature>
<organism evidence="2 3">
    <name type="scientific">Kipferlia bialata</name>
    <dbReference type="NCBI Taxonomy" id="797122"/>
    <lineage>
        <taxon>Eukaryota</taxon>
        <taxon>Metamonada</taxon>
        <taxon>Carpediemonas-like organisms</taxon>
        <taxon>Kipferlia</taxon>
    </lineage>
</organism>
<feature type="compositionally biased region" description="Low complexity" evidence="1">
    <location>
        <begin position="92"/>
        <end position="111"/>
    </location>
</feature>
<feature type="region of interest" description="Disordered" evidence="1">
    <location>
        <begin position="604"/>
        <end position="636"/>
    </location>
</feature>
<proteinExistence type="predicted"/>
<feature type="compositionally biased region" description="Low complexity" evidence="1">
    <location>
        <begin position="618"/>
        <end position="636"/>
    </location>
</feature>
<feature type="compositionally biased region" description="Basic and acidic residues" evidence="1">
    <location>
        <begin position="70"/>
        <end position="84"/>
    </location>
</feature>
<dbReference type="Proteomes" id="UP000265618">
    <property type="component" value="Unassembled WGS sequence"/>
</dbReference>
<evidence type="ECO:0000256" key="1">
    <source>
        <dbReference type="SAM" id="MobiDB-lite"/>
    </source>
</evidence>
<feature type="region of interest" description="Disordered" evidence="1">
    <location>
        <begin position="735"/>
        <end position="755"/>
    </location>
</feature>
<dbReference type="EMBL" id="BDIP01001669">
    <property type="protein sequence ID" value="GIQ84900.1"/>
    <property type="molecule type" value="Genomic_DNA"/>
</dbReference>
<dbReference type="AlphaFoldDB" id="A0A9K3GJS6"/>
<feature type="compositionally biased region" description="Polar residues" evidence="1">
    <location>
        <begin position="157"/>
        <end position="181"/>
    </location>
</feature>
<protein>
    <submittedName>
        <fullName evidence="2">Uncharacterized protein</fullName>
    </submittedName>
</protein>
<feature type="compositionally biased region" description="Basic and acidic residues" evidence="1">
    <location>
        <begin position="226"/>
        <end position="237"/>
    </location>
</feature>
<evidence type="ECO:0000313" key="2">
    <source>
        <dbReference type="EMBL" id="GIQ84900.1"/>
    </source>
</evidence>
<reference evidence="2 3" key="1">
    <citation type="journal article" date="2018" name="PLoS ONE">
        <title>The draft genome of Kipferlia bialata reveals reductive genome evolution in fornicate parasites.</title>
        <authorList>
            <person name="Tanifuji G."/>
            <person name="Takabayashi S."/>
            <person name="Kume K."/>
            <person name="Takagi M."/>
            <person name="Nakayama T."/>
            <person name="Kamikawa R."/>
            <person name="Inagaki Y."/>
            <person name="Hashimoto T."/>
        </authorList>
    </citation>
    <scope>NUCLEOTIDE SEQUENCE [LARGE SCALE GENOMIC DNA]</scope>
    <source>
        <strain evidence="2">NY0173</strain>
    </source>
</reference>
<keyword evidence="3" id="KW-1185">Reference proteome</keyword>
<feature type="region of interest" description="Disordered" evidence="1">
    <location>
        <begin position="505"/>
        <end position="541"/>
    </location>
</feature>
<comment type="caution">
    <text evidence="2">The sequence shown here is derived from an EMBL/GenBank/DDBJ whole genome shotgun (WGS) entry which is preliminary data.</text>
</comment>
<sequence length="1174" mass="121908">MKSGANTPDAAGDAPVTRVRHRRAVPVVSRVDSRRVGGSKAAISSRAQHRVDVCSGNDSLRMPKPTGIKTRGDKAKRPGIDRRRALAGPRQVAAVTAPPSSATSLTGPSLPKRVSSQGGGLEVPPATGGVSVSSLKPNAVRPASRPRAGSALRGTGLRTQAVQSRLHTQPSSNRGRQTPVRSTKYVPRARSRASSARRSRPRPGSASGEDDAPSSMRQRPASAMRGGDRERKRERARPMSSRPRVQRERPGSAVEQRPGERDREKGRVTAPQPKHVCAPYVSAPSAGSTGGVSELSGRPGLTSVAPSVRSMERGVELGRTMARVSGVGGTSTHEDVVPVSGAVVGTDQGGPRAIVRDRYWEQILDHQSVPIVPDAHNTCMVLPSPKSSSSPPATGSHTVSVSVSSVHSQCASAPPPLVSMRVTTQGQTPLQNVTVVHSPSGAPDAPCPQCADTDAGMSQSAGDQIDRDPYDDTVLLSVKDTLRIHPTDVTRGALMLSADSADSLRQSSSAPILPHSADSMSHSMSHTPSHVTRDGASTDADADADTGLGGVVEVPATSPSMDCVSALPSCPRTAVAVPAVDSPALGCDRGGIDHDPVADRIAGEGSHARQVSPSMCQSPTTVSDVPSPSASVPDSDVGAVVTHDAAVQGRGLPGASSQASRRVSHAAPLTPHPSDLPAVSSCGPDSALPLEDQYPSPSPSHVPLGRDAGTGSLGPDVESHRTLTDCPALPVVDVSEGEREREGTGTQKEREGRVGEGEDMCLDSRTLPEIQESNTALQLRTLQAAYLRSLVAQDRHQTQTSGQCALTEGVAYLARAEAEDSAHAAVDTRAQTSLAIQLSDPILRARQAIDTARPCLSELSKALCISQGLTLRGVHVSHESVPPLSQVAQGVGALTEQLQRWMGESASDPGNTRGGRRQLLPAAEYMPQIAAAIERIQRIQNQHASIPRGVTQKGSLAMARPQSETMSAPVPAPLETDRCPGPPSGHRISCCETPLHDSVQCVSDDSVQCVSDTGATPVPVTPLSISGAPPSAQSVSPTHMAHGHLCMSDPVSAASSTEACTSSCLSALSPVAQYPHLPTQPQSPKGLTAPDTDTDHVGLTPTCGTGPVSSVMMMRHSVEGSPASMVSIGLPHVMSPTTATPTGVDTRTGSESYHAIGDGYASPNTFANIFGFND</sequence>
<feature type="region of interest" description="Disordered" evidence="1">
    <location>
        <begin position="649"/>
        <end position="722"/>
    </location>
</feature>
<evidence type="ECO:0000313" key="3">
    <source>
        <dbReference type="Proteomes" id="UP000265618"/>
    </source>
</evidence>
<feature type="compositionally biased region" description="Basic residues" evidence="1">
    <location>
        <begin position="187"/>
        <end position="201"/>
    </location>
</feature>